<reference evidence="3" key="1">
    <citation type="submission" date="2015-10" db="EMBL/GenBank/DDBJ databases">
        <authorList>
            <person name="Regsiter A."/>
            <person name="william w."/>
        </authorList>
    </citation>
    <scope>NUCLEOTIDE SEQUENCE [LARGE SCALE GENOMIC DNA]</scope>
</reference>
<dbReference type="OrthoDB" id="20916at2"/>
<dbReference type="PANTHER" id="PTHR47237:SF1">
    <property type="entry name" value="SLL0310 PROTEIN"/>
    <property type="match status" value="1"/>
</dbReference>
<gene>
    <name evidence="2" type="ORF">PL921480196</name>
</gene>
<dbReference type="Proteomes" id="UP000184315">
    <property type="component" value="Unassembled WGS sequence"/>
</dbReference>
<dbReference type="RefSeq" id="WP_072717205.1">
    <property type="nucleotide sequence ID" value="NZ_LN889764.1"/>
</dbReference>
<dbReference type="CDD" id="cd04301">
    <property type="entry name" value="NAT_SF"/>
    <property type="match status" value="1"/>
</dbReference>
<dbReference type="InterPro" id="IPR041496">
    <property type="entry name" value="YitH/HolE_GNAT"/>
</dbReference>
<sequence>MTLIEDYFRVRSMTPDDLKLALSWAASEGWNPGIDDVDNFYSADPGGFLIGELNGQPISCISVVRYHSNFNFIGLYIVKPEYRKQGYGLKTWQEAFKLIPGQNAALDAVLEQVKTYQKFGFKPFHSHLRYQGIISGTMANDLVDLKTINFAQLCNYDRQYFPGDRPNFLSHWINQPHGQGYGILNGENLVGYGVIRKATDGYKIAPLFAENEEIAEKLFLALACYAQGDSIYIDVPNINNPGISLVERYQMQSMFECVRMYTGEQPNINWTNIFGVTSLELG</sequence>
<dbReference type="AlphaFoldDB" id="A0A1J1LV36"/>
<dbReference type="PROSITE" id="PS51186">
    <property type="entry name" value="GNAT"/>
    <property type="match status" value="1"/>
</dbReference>
<proteinExistence type="predicted"/>
<dbReference type="InterPro" id="IPR052729">
    <property type="entry name" value="Acyl/Acetyltrans_Enzymes"/>
</dbReference>
<dbReference type="GO" id="GO:0016747">
    <property type="term" value="F:acyltransferase activity, transferring groups other than amino-acyl groups"/>
    <property type="evidence" value="ECO:0007669"/>
    <property type="project" value="InterPro"/>
</dbReference>
<dbReference type="PANTHER" id="PTHR47237">
    <property type="entry name" value="SLL0310 PROTEIN"/>
    <property type="match status" value="1"/>
</dbReference>
<dbReference type="STRING" id="671072.PL921480196"/>
<dbReference type="Gene3D" id="3.40.630.30">
    <property type="match status" value="1"/>
</dbReference>
<keyword evidence="2" id="KW-0808">Transferase</keyword>
<dbReference type="Pfam" id="PF00583">
    <property type="entry name" value="Acetyltransf_1"/>
    <property type="match status" value="1"/>
</dbReference>
<feature type="domain" description="N-acetyltransferase" evidence="1">
    <location>
        <begin position="8"/>
        <end position="149"/>
    </location>
</feature>
<dbReference type="SUPFAM" id="SSF55729">
    <property type="entry name" value="Acyl-CoA N-acyltransferases (Nat)"/>
    <property type="match status" value="1"/>
</dbReference>
<dbReference type="Pfam" id="PF18014">
    <property type="entry name" value="Acetyltransf_18"/>
    <property type="match status" value="1"/>
</dbReference>
<keyword evidence="3" id="KW-1185">Reference proteome</keyword>
<dbReference type="InterPro" id="IPR000182">
    <property type="entry name" value="GNAT_dom"/>
</dbReference>
<evidence type="ECO:0000313" key="3">
    <source>
        <dbReference type="Proteomes" id="UP000184315"/>
    </source>
</evidence>
<organism evidence="2 3">
    <name type="scientific">Planktothrix tepida PCC 9214</name>
    <dbReference type="NCBI Taxonomy" id="671072"/>
    <lineage>
        <taxon>Bacteria</taxon>
        <taxon>Bacillati</taxon>
        <taxon>Cyanobacteriota</taxon>
        <taxon>Cyanophyceae</taxon>
        <taxon>Oscillatoriophycideae</taxon>
        <taxon>Oscillatoriales</taxon>
        <taxon>Microcoleaceae</taxon>
        <taxon>Planktothrix</taxon>
    </lineage>
</organism>
<name>A0A1J1LV36_9CYAN</name>
<accession>A0A1J1LV36</accession>
<evidence type="ECO:0000313" key="2">
    <source>
        <dbReference type="EMBL" id="CUR36086.1"/>
    </source>
</evidence>
<evidence type="ECO:0000259" key="1">
    <source>
        <dbReference type="PROSITE" id="PS51186"/>
    </source>
</evidence>
<dbReference type="Gene3D" id="3.40.630.90">
    <property type="match status" value="1"/>
</dbReference>
<dbReference type="InterPro" id="IPR016181">
    <property type="entry name" value="Acyl_CoA_acyltransferase"/>
</dbReference>
<protein>
    <submittedName>
        <fullName evidence="2">GNAT family acetyltransferase</fullName>
    </submittedName>
</protein>
<dbReference type="EMBL" id="CZDF01000188">
    <property type="protein sequence ID" value="CUR36086.1"/>
    <property type="molecule type" value="Genomic_DNA"/>
</dbReference>